<accession>A0A0F9NT66</accession>
<name>A0A0F9NT66_9ZZZZ</name>
<protein>
    <submittedName>
        <fullName evidence="1">Uncharacterized protein</fullName>
    </submittedName>
</protein>
<sequence>MITEEQTNLLEKVNGINNRLSLLKQQGESSNNKTLKSMRTRRNRFIKELVELLQPTADFYESNKKKDAKDMGGEE</sequence>
<evidence type="ECO:0000313" key="1">
    <source>
        <dbReference type="EMBL" id="KKN22725.1"/>
    </source>
</evidence>
<proteinExistence type="predicted"/>
<organism evidence="1">
    <name type="scientific">marine sediment metagenome</name>
    <dbReference type="NCBI Taxonomy" id="412755"/>
    <lineage>
        <taxon>unclassified sequences</taxon>
        <taxon>metagenomes</taxon>
        <taxon>ecological metagenomes</taxon>
    </lineage>
</organism>
<comment type="caution">
    <text evidence="1">The sequence shown here is derived from an EMBL/GenBank/DDBJ whole genome shotgun (WGS) entry which is preliminary data.</text>
</comment>
<dbReference type="EMBL" id="LAZR01003035">
    <property type="protein sequence ID" value="KKN22725.1"/>
    <property type="molecule type" value="Genomic_DNA"/>
</dbReference>
<reference evidence="1" key="1">
    <citation type="journal article" date="2015" name="Nature">
        <title>Complex archaea that bridge the gap between prokaryotes and eukaryotes.</title>
        <authorList>
            <person name="Spang A."/>
            <person name="Saw J.H."/>
            <person name="Jorgensen S.L."/>
            <person name="Zaremba-Niedzwiedzka K."/>
            <person name="Martijn J."/>
            <person name="Lind A.E."/>
            <person name="van Eijk R."/>
            <person name="Schleper C."/>
            <person name="Guy L."/>
            <person name="Ettema T.J."/>
        </authorList>
    </citation>
    <scope>NUCLEOTIDE SEQUENCE</scope>
</reference>
<dbReference type="AlphaFoldDB" id="A0A0F9NT66"/>
<gene>
    <name evidence="1" type="ORF">LCGC14_0912270</name>
</gene>